<organism evidence="1">
    <name type="scientific">Klebsiella phage vB_Kpn2-P2</name>
    <dbReference type="NCBI Taxonomy" id="3230849"/>
    <lineage>
        <taxon>Viruses</taxon>
    </lineage>
</organism>
<gene>
    <name evidence="1" type="ORF">vBKpn2P2_79</name>
</gene>
<name>A0AAU8EGU9_9VIRU</name>
<proteinExistence type="predicted"/>
<protein>
    <submittedName>
        <fullName evidence="1">Tail completion or Neck1 protein</fullName>
    </submittedName>
</protein>
<reference evidence="1" key="1">
    <citation type="submission" date="2024-05" db="EMBL/GenBank/DDBJ databases">
        <authorList>
            <person name="Ferriol-Gonzalez C."/>
            <person name="Concha-Eloko R."/>
            <person name="Bernabeu-Gimeno M."/>
            <person name="Fernandez-Cuenca F."/>
            <person name="Canada-Garcia J.E."/>
            <person name="Garcia-Cobos S."/>
            <person name="Sanjuan R."/>
            <person name="Domingo-Calap P."/>
        </authorList>
    </citation>
    <scope>NUCLEOTIDE SEQUENCE</scope>
</reference>
<evidence type="ECO:0000313" key="1">
    <source>
        <dbReference type="EMBL" id="XCG96927.1"/>
    </source>
</evidence>
<accession>A0AAU8EGU9</accession>
<sequence length="138" mass="15316">MARPSFRDQFTKAQLTAMQKAAKMVKERTYGFVAAVVDDTPVDTGAARGGWQIVKDPGQITEDTSLDPTGAATKAMLIKKIRYLPIHMDWDIYFGNGKPYISRLEYEGYSKQAPNGMLRKNIARGGEAFNGFKLGDFS</sequence>
<dbReference type="EMBL" id="PP848851">
    <property type="protein sequence ID" value="XCG96927.1"/>
    <property type="molecule type" value="Genomic_DNA"/>
</dbReference>